<sequence>MDMLAVLEGMAQIGSSPAVYAVVGRWMRLFGYTAAQAERVIKVHFEDLSRVVISDEQWALMRNTVEAQGHDQENYAHCLTRFATISPGRQQPRTATSTVKKKNKAQEYLVYLEGSLTAAEI</sequence>
<evidence type="ECO:0000313" key="2">
    <source>
        <dbReference type="Proteomes" id="UP000800036"/>
    </source>
</evidence>
<dbReference type="Proteomes" id="UP000800036">
    <property type="component" value="Unassembled WGS sequence"/>
</dbReference>
<reference evidence="1" key="1">
    <citation type="journal article" date="2020" name="Stud. Mycol.">
        <title>101 Dothideomycetes genomes: a test case for predicting lifestyles and emergence of pathogens.</title>
        <authorList>
            <person name="Haridas S."/>
            <person name="Albert R."/>
            <person name="Binder M."/>
            <person name="Bloem J."/>
            <person name="Labutti K."/>
            <person name="Salamov A."/>
            <person name="Andreopoulos B."/>
            <person name="Baker S."/>
            <person name="Barry K."/>
            <person name="Bills G."/>
            <person name="Bluhm B."/>
            <person name="Cannon C."/>
            <person name="Castanera R."/>
            <person name="Culley D."/>
            <person name="Daum C."/>
            <person name="Ezra D."/>
            <person name="Gonzalez J."/>
            <person name="Henrissat B."/>
            <person name="Kuo A."/>
            <person name="Liang C."/>
            <person name="Lipzen A."/>
            <person name="Lutzoni F."/>
            <person name="Magnuson J."/>
            <person name="Mondo S."/>
            <person name="Nolan M."/>
            <person name="Ohm R."/>
            <person name="Pangilinan J."/>
            <person name="Park H.-J."/>
            <person name="Ramirez L."/>
            <person name="Alfaro M."/>
            <person name="Sun H."/>
            <person name="Tritt A."/>
            <person name="Yoshinaga Y."/>
            <person name="Zwiers L.-H."/>
            <person name="Turgeon B."/>
            <person name="Goodwin S."/>
            <person name="Spatafora J."/>
            <person name="Crous P."/>
            <person name="Grigoriev I."/>
        </authorList>
    </citation>
    <scope>NUCLEOTIDE SEQUENCE</scope>
    <source>
        <strain evidence="1">CBS 107.79</strain>
    </source>
</reference>
<accession>A0A6A5VEH3</accession>
<dbReference type="EMBL" id="ML976671">
    <property type="protein sequence ID" value="KAF1975208.1"/>
    <property type="molecule type" value="Genomic_DNA"/>
</dbReference>
<name>A0A6A5VEH3_9PLEO</name>
<evidence type="ECO:0000313" key="1">
    <source>
        <dbReference type="EMBL" id="KAF1975208.1"/>
    </source>
</evidence>
<dbReference type="AlphaFoldDB" id="A0A6A5VEH3"/>
<keyword evidence="2" id="KW-1185">Reference proteome</keyword>
<organism evidence="1 2">
    <name type="scientific">Bimuria novae-zelandiae CBS 107.79</name>
    <dbReference type="NCBI Taxonomy" id="1447943"/>
    <lineage>
        <taxon>Eukaryota</taxon>
        <taxon>Fungi</taxon>
        <taxon>Dikarya</taxon>
        <taxon>Ascomycota</taxon>
        <taxon>Pezizomycotina</taxon>
        <taxon>Dothideomycetes</taxon>
        <taxon>Pleosporomycetidae</taxon>
        <taxon>Pleosporales</taxon>
        <taxon>Massarineae</taxon>
        <taxon>Didymosphaeriaceae</taxon>
        <taxon>Bimuria</taxon>
    </lineage>
</organism>
<proteinExistence type="predicted"/>
<dbReference type="OrthoDB" id="3262926at2759"/>
<protein>
    <submittedName>
        <fullName evidence="1">Uncharacterized protein</fullName>
    </submittedName>
</protein>
<gene>
    <name evidence="1" type="ORF">BU23DRAFT_566790</name>
</gene>